<dbReference type="Proteomes" id="UP001060085">
    <property type="component" value="Linkage Group LG02"/>
</dbReference>
<proteinExistence type="predicted"/>
<gene>
    <name evidence="1" type="ORF">M9H77_06812</name>
</gene>
<organism evidence="1 2">
    <name type="scientific">Catharanthus roseus</name>
    <name type="common">Madagascar periwinkle</name>
    <name type="synonym">Vinca rosea</name>
    <dbReference type="NCBI Taxonomy" id="4058"/>
    <lineage>
        <taxon>Eukaryota</taxon>
        <taxon>Viridiplantae</taxon>
        <taxon>Streptophyta</taxon>
        <taxon>Embryophyta</taxon>
        <taxon>Tracheophyta</taxon>
        <taxon>Spermatophyta</taxon>
        <taxon>Magnoliopsida</taxon>
        <taxon>eudicotyledons</taxon>
        <taxon>Gunneridae</taxon>
        <taxon>Pentapetalae</taxon>
        <taxon>asterids</taxon>
        <taxon>lamiids</taxon>
        <taxon>Gentianales</taxon>
        <taxon>Apocynaceae</taxon>
        <taxon>Rauvolfioideae</taxon>
        <taxon>Vinceae</taxon>
        <taxon>Catharanthinae</taxon>
        <taxon>Catharanthus</taxon>
    </lineage>
</organism>
<name>A0ACC0BT56_CATRO</name>
<comment type="caution">
    <text evidence="1">The sequence shown here is derived from an EMBL/GenBank/DDBJ whole genome shotgun (WGS) entry which is preliminary data.</text>
</comment>
<sequence>MNQMSQSPLDLKLGPITRAQKKKLKLQEDNNMIAYMEDALKSKIEELDGQGKLPNRVLVLDSIDSRFSSLCDWGFEALVLHWSFEATKSLIEVLQSKEVMFGRVGIQFNN</sequence>
<evidence type="ECO:0000313" key="1">
    <source>
        <dbReference type="EMBL" id="KAI5675862.1"/>
    </source>
</evidence>
<keyword evidence="2" id="KW-1185">Reference proteome</keyword>
<dbReference type="EMBL" id="CM044702">
    <property type="protein sequence ID" value="KAI5675862.1"/>
    <property type="molecule type" value="Genomic_DNA"/>
</dbReference>
<protein>
    <submittedName>
        <fullName evidence="1">Uncharacterized protein</fullName>
    </submittedName>
</protein>
<evidence type="ECO:0000313" key="2">
    <source>
        <dbReference type="Proteomes" id="UP001060085"/>
    </source>
</evidence>
<reference evidence="2" key="1">
    <citation type="journal article" date="2023" name="Nat. Plants">
        <title>Single-cell RNA sequencing provides a high-resolution roadmap for understanding the multicellular compartmentation of specialized metabolism.</title>
        <authorList>
            <person name="Sun S."/>
            <person name="Shen X."/>
            <person name="Li Y."/>
            <person name="Li Y."/>
            <person name="Wang S."/>
            <person name="Li R."/>
            <person name="Zhang H."/>
            <person name="Shen G."/>
            <person name="Guo B."/>
            <person name="Wei J."/>
            <person name="Xu J."/>
            <person name="St-Pierre B."/>
            <person name="Chen S."/>
            <person name="Sun C."/>
        </authorList>
    </citation>
    <scope>NUCLEOTIDE SEQUENCE [LARGE SCALE GENOMIC DNA]</scope>
</reference>
<accession>A0ACC0BT56</accession>